<proteinExistence type="predicted"/>
<dbReference type="Proteomes" id="UP001159427">
    <property type="component" value="Unassembled WGS sequence"/>
</dbReference>
<gene>
    <name evidence="1" type="ORF">PEVE_00010175</name>
</gene>
<evidence type="ECO:0000313" key="2">
    <source>
        <dbReference type="Proteomes" id="UP001159427"/>
    </source>
</evidence>
<accession>A0ABN8RDV9</accession>
<sequence length="102" mass="11351">KELHSRYRFGPDSIEFLTEILENNLQQQTKRNHALSPTLQILVALHFFVSSSFLKPIGDTVGLLNSCLKGGKRCVTCCGPEAEKNHFVALSHRTASSQARVL</sequence>
<comment type="caution">
    <text evidence="1">The sequence shown here is derived from an EMBL/GenBank/DDBJ whole genome shotgun (WGS) entry which is preliminary data.</text>
</comment>
<protein>
    <submittedName>
        <fullName evidence="1">Uncharacterized protein</fullName>
    </submittedName>
</protein>
<reference evidence="1 2" key="1">
    <citation type="submission" date="2022-05" db="EMBL/GenBank/DDBJ databases">
        <authorList>
            <consortium name="Genoscope - CEA"/>
            <person name="William W."/>
        </authorList>
    </citation>
    <scope>NUCLEOTIDE SEQUENCE [LARGE SCALE GENOMIC DNA]</scope>
</reference>
<keyword evidence="2" id="KW-1185">Reference proteome</keyword>
<evidence type="ECO:0000313" key="1">
    <source>
        <dbReference type="EMBL" id="CAH3175475.1"/>
    </source>
</evidence>
<name>A0ABN8RDV9_9CNID</name>
<feature type="non-terminal residue" evidence="1">
    <location>
        <position position="1"/>
    </location>
</feature>
<organism evidence="1 2">
    <name type="scientific">Porites evermanni</name>
    <dbReference type="NCBI Taxonomy" id="104178"/>
    <lineage>
        <taxon>Eukaryota</taxon>
        <taxon>Metazoa</taxon>
        <taxon>Cnidaria</taxon>
        <taxon>Anthozoa</taxon>
        <taxon>Hexacorallia</taxon>
        <taxon>Scleractinia</taxon>
        <taxon>Fungiina</taxon>
        <taxon>Poritidae</taxon>
        <taxon>Porites</taxon>
    </lineage>
</organism>
<dbReference type="EMBL" id="CALNXI010001711">
    <property type="protein sequence ID" value="CAH3175475.1"/>
    <property type="molecule type" value="Genomic_DNA"/>
</dbReference>